<organism evidence="2 3">
    <name type="scientific">Parascaris univalens</name>
    <name type="common">Nematode worm</name>
    <dbReference type="NCBI Taxonomy" id="6257"/>
    <lineage>
        <taxon>Eukaryota</taxon>
        <taxon>Metazoa</taxon>
        <taxon>Ecdysozoa</taxon>
        <taxon>Nematoda</taxon>
        <taxon>Chromadorea</taxon>
        <taxon>Rhabditida</taxon>
        <taxon>Spirurina</taxon>
        <taxon>Ascaridomorpha</taxon>
        <taxon>Ascaridoidea</taxon>
        <taxon>Ascarididae</taxon>
        <taxon>Parascaris</taxon>
    </lineage>
</organism>
<evidence type="ECO:0000313" key="3">
    <source>
        <dbReference type="WBParaSite" id="PgR080_g008_t01"/>
    </source>
</evidence>
<keyword evidence="1" id="KW-0812">Transmembrane</keyword>
<evidence type="ECO:0000256" key="1">
    <source>
        <dbReference type="SAM" id="Phobius"/>
    </source>
</evidence>
<keyword evidence="1" id="KW-0472">Membrane</keyword>
<evidence type="ECO:0000313" key="2">
    <source>
        <dbReference type="Proteomes" id="UP000887569"/>
    </source>
</evidence>
<dbReference type="WBParaSite" id="PgR080_g008_t01">
    <property type="protein sequence ID" value="PgR080_g008_t01"/>
    <property type="gene ID" value="PgR080_g008"/>
</dbReference>
<dbReference type="AlphaFoldDB" id="A0A915C2P1"/>
<sequence length="106" mass="12453">MHTCVLFQVCFKYTALVYFRKNNHEIKSKIFIHCKLAFMICLFVPLLISLFNSISYISFLLSPTPLHPSLSFILTYYLPFQFEHVKIVPEKPIASDELQPNKYLGY</sequence>
<protein>
    <submittedName>
        <fullName evidence="3">Uncharacterized protein</fullName>
    </submittedName>
</protein>
<reference evidence="3" key="1">
    <citation type="submission" date="2022-11" db="UniProtKB">
        <authorList>
            <consortium name="WormBaseParasite"/>
        </authorList>
    </citation>
    <scope>IDENTIFICATION</scope>
</reference>
<dbReference type="Proteomes" id="UP000887569">
    <property type="component" value="Unplaced"/>
</dbReference>
<keyword evidence="2" id="KW-1185">Reference proteome</keyword>
<proteinExistence type="predicted"/>
<feature type="transmembrane region" description="Helical" evidence="1">
    <location>
        <begin position="30"/>
        <end position="51"/>
    </location>
</feature>
<keyword evidence="1" id="KW-1133">Transmembrane helix</keyword>
<name>A0A915C2P1_PARUN</name>
<accession>A0A915C2P1</accession>